<feature type="region of interest" description="Disordered" evidence="1">
    <location>
        <begin position="1295"/>
        <end position="1335"/>
    </location>
</feature>
<dbReference type="InterPro" id="IPR002789">
    <property type="entry name" value="HerA_central"/>
</dbReference>
<evidence type="ECO:0000259" key="2">
    <source>
        <dbReference type="Pfam" id="PF01935"/>
    </source>
</evidence>
<dbReference type="InterPro" id="IPR017646">
    <property type="entry name" value="Dnd_assoc_2"/>
</dbReference>
<proteinExistence type="predicted"/>
<evidence type="ECO:0000313" key="3">
    <source>
        <dbReference type="EMBL" id="MBB3047422.1"/>
    </source>
</evidence>
<dbReference type="NCBIfam" id="TIGR03237">
    <property type="entry name" value="dnd_assoc_2"/>
    <property type="match status" value="1"/>
</dbReference>
<dbReference type="PANTHER" id="PTHR42957:SF1">
    <property type="entry name" value="HELICASE MJ1565-RELATED"/>
    <property type="match status" value="1"/>
</dbReference>
<dbReference type="EMBL" id="JACHWY010000001">
    <property type="protein sequence ID" value="MBB3047422.1"/>
    <property type="molecule type" value="Genomic_DNA"/>
</dbReference>
<evidence type="ECO:0000256" key="1">
    <source>
        <dbReference type="SAM" id="MobiDB-lite"/>
    </source>
</evidence>
<evidence type="ECO:0000313" key="4">
    <source>
        <dbReference type="Proteomes" id="UP000537130"/>
    </source>
</evidence>
<dbReference type="PANTHER" id="PTHR42957">
    <property type="entry name" value="HELICASE MJ1565-RELATED"/>
    <property type="match status" value="1"/>
</dbReference>
<reference evidence="3 4" key="1">
    <citation type="submission" date="2020-08" db="EMBL/GenBank/DDBJ databases">
        <title>Genomic Encyclopedia of Type Strains, Phase III (KMG-III): the genomes of soil and plant-associated and newly described type strains.</title>
        <authorList>
            <person name="Whitman W."/>
        </authorList>
    </citation>
    <scope>NUCLEOTIDE SEQUENCE [LARGE SCALE GENOMIC DNA]</scope>
    <source>
        <strain evidence="3 4">CECT 8654</strain>
    </source>
</reference>
<dbReference type="InterPro" id="IPR008571">
    <property type="entry name" value="HerA-like"/>
</dbReference>
<protein>
    <submittedName>
        <fullName evidence="3">DNA phosphorothioation-dependent restriction protein DptH</fullName>
    </submittedName>
</protein>
<feature type="domain" description="Helicase HerA central" evidence="2">
    <location>
        <begin position="1371"/>
        <end position="1579"/>
    </location>
</feature>
<dbReference type="InterPro" id="IPR027417">
    <property type="entry name" value="P-loop_NTPase"/>
</dbReference>
<sequence>MGMLFMYSKQFENFVVDHFLRHSEKRIKAGYKYQFKSPNPDNSKKLFRAFTRPNLNPGFIDTRGNKLTYISCNHVKLIPVVHNDGSKFGYTENFISYLRDQVSDQNGAFEGTALLIIHNSLLDTLINSSEDLSSKGGIFSPENILVSLRALIDDKDSYEGQEVSKILLEYQFQQIIEDQGSMFGFEALHDAITDGDIRFQEIDLFNDPAILSMGDRPNQIRKRLDENKALHEQIAKVVQHYPDQIEDYLTDFSSDFISKHINLDENPEGWKLVPFDVFLTEKENNRNQELELSDITSASSKITKRQRGTTASAQRETHIILEVDHGIEEFDLELDFRGSRITKDELAISTKSSSCFHEKPVVTGGSKNSKVLITGKIGDRPIFFNALLKRKKASECYKFRCLVVRKNWFNIDAIASKFLLNPSKDLVILQTQEPNLIVGLSDENQIATTTISKVGDSYDVTQHYSLDFEEISNEVELITFSLFHGDATLSFEVEGAAATEYIDLPIIYNTSPCLASFIKDHNAQFNNHKKKVYIDNKEVKLSSTQIEFCEVEHNWVKNRTLSRSSDGSIDTVQLGLHYPALSNAYDKLFEYLSSQNSIPSLVSWGEDYRKIVKNLVTEFRNCVEKINLNEFLLDTEKLLISIGFSNDNAENQEWISPFHPLVLNYYLELVERAQSDNSFSFKRLPPITLERLNPQGLLPYIYDPKHEFSYVQSSKDNCFWLRCVPQQDSDYSYITKLVKEKIREFSEAFSCLFPVTHGDSRPTLLINSVNNRDNRSLFLGIVGHFSSSIKQPFNIHVNIYDDDNIETEFDQFSEMGSYEAIKNAYGLNKGKVREYADAIVDDMRTRLTFSKFRSDKESEYQYSHLCFFRNREKVEPIEVNPTERANSISAEGLINGEAAQHDNGNYITGFGCSKADIDKNTAVSLAVTYGRLIKPARKSTSAYRDSSAIALAVNERFKSQLEKCYESSIWTTIIDPKVTLDFFQHSQNVILIHYSDQYTTSAGYDAITVTKQIDLYRRLLDQEDGGLVTELNAFNGEWLLKLLTDNEKIRKERRGILAAYKLVSILLSKSDITWIPISVAELIRVSGNIGLNISESEFSRKLNGYSKGAISDDVLFVGFKDNNLYLLPLEVKTGSTYDSKKAIQQANELKQYLSSILSTADLAGSLNRSLFVRQVILQLDKYILYDVYPESYLYPLIDSKEKWLQGDYKIAHLSEYPSGFVVANLENDRCFSTSCQVTDGILTLEIPSSFMKATISTPLRALWEDHSKTAAANIPEKYFLPSNTDSITVSISDGFVSETEDPSDTSQPAHQNYVNSITHTDEAKSDTERDTSAESNLRVDKINKEGDTLKVLIGHECNHQSPVFWEPTNTAKFMNTNSGIIGTMGTGKTQCTKSLVTQLYRNQSLNVDGSPIGMLIFDYKSDYVDDQFQNATNGKKYNLHKLPYNPLSLFGDTPMLPVHTARGFSETMGKAFGLGQKQQLRLRKLIADAYDLAGISKSDKSTWSKPAPTIKDVWTLFIDQEKVEEDSLYAALESLNELEIFEDDISKCISLYQLIDGIRVIELAGYPPEIQNLVVALTLDLFYSQMQKQGKPTVIGDFRQITKMILVDEADNFMSQDFPSLRRILKEGREYGVGVILSTQDITHFKTKENDYSVYILSWIVHRVSQIKGQDIKALFNKDDKPEQESLMAAIRGLDKHFSLYVNGDKKIVKIKDKAFWELLQTE</sequence>
<name>A0A7W4W4T0_9GAMM</name>
<dbReference type="SUPFAM" id="SSF52540">
    <property type="entry name" value="P-loop containing nucleoside triphosphate hydrolases"/>
    <property type="match status" value="1"/>
</dbReference>
<dbReference type="Proteomes" id="UP000537130">
    <property type="component" value="Unassembled WGS sequence"/>
</dbReference>
<keyword evidence="4" id="KW-1185">Reference proteome</keyword>
<dbReference type="Gene3D" id="3.40.50.300">
    <property type="entry name" value="P-loop containing nucleotide triphosphate hydrolases"/>
    <property type="match status" value="2"/>
</dbReference>
<dbReference type="Pfam" id="PF01935">
    <property type="entry name" value="DUF87"/>
    <property type="match status" value="1"/>
</dbReference>
<gene>
    <name evidence="3" type="ORF">FHR99_001658</name>
</gene>
<feature type="compositionally biased region" description="Polar residues" evidence="1">
    <location>
        <begin position="1304"/>
        <end position="1318"/>
    </location>
</feature>
<accession>A0A7W4W4T0</accession>
<feature type="compositionally biased region" description="Basic and acidic residues" evidence="1">
    <location>
        <begin position="1319"/>
        <end position="1335"/>
    </location>
</feature>
<comment type="caution">
    <text evidence="3">The sequence shown here is derived from an EMBL/GenBank/DDBJ whole genome shotgun (WGS) entry which is preliminary data.</text>
</comment>
<organism evidence="3 4">
    <name type="scientific">Litorivivens lipolytica</name>
    <dbReference type="NCBI Taxonomy" id="1524264"/>
    <lineage>
        <taxon>Bacteria</taxon>
        <taxon>Pseudomonadati</taxon>
        <taxon>Pseudomonadota</taxon>
        <taxon>Gammaproteobacteria</taxon>
        <taxon>Litorivivens</taxon>
    </lineage>
</organism>